<evidence type="ECO:0000313" key="2">
    <source>
        <dbReference type="EMBL" id="QBQ35892.1"/>
    </source>
</evidence>
<evidence type="ECO:0000256" key="1">
    <source>
        <dbReference type="SAM" id="SignalP"/>
    </source>
</evidence>
<reference evidence="2 3" key="1">
    <citation type="submission" date="2019-03" db="EMBL/GenBank/DDBJ databases">
        <title>Draft Genome Sequences of Six Type Strains of the Genus Massilia.</title>
        <authorList>
            <person name="Miess H."/>
            <person name="Frediansyhah A."/>
            <person name="Gross H."/>
        </authorList>
    </citation>
    <scope>NUCLEOTIDE SEQUENCE [LARGE SCALE GENOMIC DNA]</scope>
    <source>
        <strain evidence="2 3">DSM 17505</strain>
    </source>
</reference>
<sequence length="191" mass="20897">MTCSRSAKTWQIVLCIGYALLHQPATGAPNAADRAAVLAAVATIRNVMREPDSFASLLNRQLRLSSCYPLTSGPQACSYWAAELNEDWPVALTSLYIHSMRRFGDSGGTAFWQVRPGLCVTTGEIELPAGVRRDLEAPLIDLFAGSEEDTAVVRRFALQNLNPGWGKVELTVQTRDNCVSTLTLELARSRN</sequence>
<feature type="signal peptide" evidence="1">
    <location>
        <begin position="1"/>
        <end position="27"/>
    </location>
</feature>
<proteinExistence type="predicted"/>
<organism evidence="2 3">
    <name type="scientific">Pseudoduganella plicata</name>
    <dbReference type="NCBI Taxonomy" id="321984"/>
    <lineage>
        <taxon>Bacteria</taxon>
        <taxon>Pseudomonadati</taxon>
        <taxon>Pseudomonadota</taxon>
        <taxon>Betaproteobacteria</taxon>
        <taxon>Burkholderiales</taxon>
        <taxon>Oxalobacteraceae</taxon>
        <taxon>Telluria group</taxon>
        <taxon>Pseudoduganella</taxon>
    </lineage>
</organism>
<keyword evidence="3" id="KW-1185">Reference proteome</keyword>
<gene>
    <name evidence="2" type="ORF">E1742_06785</name>
</gene>
<evidence type="ECO:0000313" key="3">
    <source>
        <dbReference type="Proteomes" id="UP000294359"/>
    </source>
</evidence>
<keyword evidence="1" id="KW-0732">Signal</keyword>
<accession>A0ABX5S8K3</accession>
<name>A0ABX5S8K3_9BURK</name>
<dbReference type="Proteomes" id="UP000294359">
    <property type="component" value="Chromosome"/>
</dbReference>
<feature type="chain" id="PRO_5045697776" evidence="1">
    <location>
        <begin position="28"/>
        <end position="191"/>
    </location>
</feature>
<dbReference type="RefSeq" id="WP_134384127.1">
    <property type="nucleotide sequence ID" value="NZ_BMWW01000005.1"/>
</dbReference>
<protein>
    <submittedName>
        <fullName evidence="2">Uncharacterized protein</fullName>
    </submittedName>
</protein>
<dbReference type="EMBL" id="CP038026">
    <property type="protein sequence ID" value="QBQ35892.1"/>
    <property type="molecule type" value="Genomic_DNA"/>
</dbReference>